<protein>
    <submittedName>
        <fullName evidence="1">Uncharacterized protein</fullName>
    </submittedName>
</protein>
<dbReference type="AlphaFoldDB" id="A0A4C1ZAW8"/>
<keyword evidence="2" id="KW-1185">Reference proteome</keyword>
<proteinExistence type="predicted"/>
<comment type="caution">
    <text evidence="1">The sequence shown here is derived from an EMBL/GenBank/DDBJ whole genome shotgun (WGS) entry which is preliminary data.</text>
</comment>
<organism evidence="1 2">
    <name type="scientific">Eumeta variegata</name>
    <name type="common">Bagworm moth</name>
    <name type="synonym">Eumeta japonica</name>
    <dbReference type="NCBI Taxonomy" id="151549"/>
    <lineage>
        <taxon>Eukaryota</taxon>
        <taxon>Metazoa</taxon>
        <taxon>Ecdysozoa</taxon>
        <taxon>Arthropoda</taxon>
        <taxon>Hexapoda</taxon>
        <taxon>Insecta</taxon>
        <taxon>Pterygota</taxon>
        <taxon>Neoptera</taxon>
        <taxon>Endopterygota</taxon>
        <taxon>Lepidoptera</taxon>
        <taxon>Glossata</taxon>
        <taxon>Ditrysia</taxon>
        <taxon>Tineoidea</taxon>
        <taxon>Psychidae</taxon>
        <taxon>Oiketicinae</taxon>
        <taxon>Eumeta</taxon>
    </lineage>
</organism>
<dbReference type="EMBL" id="BGZK01001754">
    <property type="protein sequence ID" value="GBP85706.1"/>
    <property type="molecule type" value="Genomic_DNA"/>
</dbReference>
<evidence type="ECO:0000313" key="2">
    <source>
        <dbReference type="Proteomes" id="UP000299102"/>
    </source>
</evidence>
<gene>
    <name evidence="1" type="ORF">EVAR_58749_1</name>
</gene>
<dbReference type="Proteomes" id="UP000299102">
    <property type="component" value="Unassembled WGS sequence"/>
</dbReference>
<reference evidence="1 2" key="1">
    <citation type="journal article" date="2019" name="Commun. Biol.">
        <title>The bagworm genome reveals a unique fibroin gene that provides high tensile strength.</title>
        <authorList>
            <person name="Kono N."/>
            <person name="Nakamura H."/>
            <person name="Ohtoshi R."/>
            <person name="Tomita M."/>
            <person name="Numata K."/>
            <person name="Arakawa K."/>
        </authorList>
    </citation>
    <scope>NUCLEOTIDE SEQUENCE [LARGE SCALE GENOMIC DNA]</scope>
</reference>
<accession>A0A4C1ZAW8</accession>
<name>A0A4C1ZAW8_EUMVA</name>
<evidence type="ECO:0000313" key="1">
    <source>
        <dbReference type="EMBL" id="GBP85706.1"/>
    </source>
</evidence>
<sequence>MYVRPSLPNDFTELDNSFYAVFVIIKTRGIGIESGTGSGFENGTRIRIESGTEAEIESGTRVETSVGMGNAKKGQLIR</sequence>